<evidence type="ECO:0008006" key="4">
    <source>
        <dbReference type="Google" id="ProtNLM"/>
    </source>
</evidence>
<evidence type="ECO:0000256" key="1">
    <source>
        <dbReference type="SAM" id="SignalP"/>
    </source>
</evidence>
<dbReference type="HOGENOM" id="CLU_094224_0_0_0"/>
<name>D2QZN7_PIRSD</name>
<organism evidence="2 3">
    <name type="scientific">Pirellula staleyi (strain ATCC 27377 / DSM 6068 / ICPB 4128)</name>
    <name type="common">Pirella staleyi</name>
    <dbReference type="NCBI Taxonomy" id="530564"/>
    <lineage>
        <taxon>Bacteria</taxon>
        <taxon>Pseudomonadati</taxon>
        <taxon>Planctomycetota</taxon>
        <taxon>Planctomycetia</taxon>
        <taxon>Pirellulales</taxon>
        <taxon>Pirellulaceae</taxon>
        <taxon>Pirellula</taxon>
    </lineage>
</organism>
<evidence type="ECO:0000313" key="3">
    <source>
        <dbReference type="Proteomes" id="UP000001887"/>
    </source>
</evidence>
<gene>
    <name evidence="2" type="ordered locus">Psta_1846</name>
</gene>
<evidence type="ECO:0000313" key="2">
    <source>
        <dbReference type="EMBL" id="ADB16520.1"/>
    </source>
</evidence>
<reference evidence="2 3" key="1">
    <citation type="journal article" date="2009" name="Stand. Genomic Sci.">
        <title>Complete genome sequence of Pirellula staleyi type strain (ATCC 27377).</title>
        <authorList>
            <person name="Clum A."/>
            <person name="Tindall B.J."/>
            <person name="Sikorski J."/>
            <person name="Ivanova N."/>
            <person name="Mavrommatis K."/>
            <person name="Lucas S."/>
            <person name="Glavina del Rio T."/>
            <person name="Nolan M."/>
            <person name="Chen F."/>
            <person name="Tice H."/>
            <person name="Pitluck S."/>
            <person name="Cheng J.F."/>
            <person name="Chertkov O."/>
            <person name="Brettin T."/>
            <person name="Han C."/>
            <person name="Detter J.C."/>
            <person name="Kuske C."/>
            <person name="Bruce D."/>
            <person name="Goodwin L."/>
            <person name="Ovchinikova G."/>
            <person name="Pati A."/>
            <person name="Mikhailova N."/>
            <person name="Chen A."/>
            <person name="Palaniappan K."/>
            <person name="Land M."/>
            <person name="Hauser L."/>
            <person name="Chang Y.J."/>
            <person name="Jeffries C.D."/>
            <person name="Chain P."/>
            <person name="Rohde M."/>
            <person name="Goker M."/>
            <person name="Bristow J."/>
            <person name="Eisen J.A."/>
            <person name="Markowitz V."/>
            <person name="Hugenholtz P."/>
            <person name="Kyrpides N.C."/>
            <person name="Klenk H.P."/>
            <person name="Lapidus A."/>
        </authorList>
    </citation>
    <scope>NUCLEOTIDE SEQUENCE [LARGE SCALE GENOMIC DNA]</scope>
    <source>
        <strain evidence="3">ATCC 27377 / DSM 6068 / ICPB 4128</strain>
    </source>
</reference>
<keyword evidence="1" id="KW-0732">Signal</keyword>
<dbReference type="KEGG" id="psl:Psta_1846"/>
<dbReference type="eggNOG" id="COG3386">
    <property type="taxonomic scope" value="Bacteria"/>
</dbReference>
<sequence length="187" mass="20399" precursor="true">MRLFFALATLVCLAIPAAIQAADEAPADTTFTVADGKMTFKAPAGWVKKMPRSRIVEVEFEIPAAKDDTAAGRLTMMGAGGEVQANIDRWVGQFKQEDGSDTKAKVEKLTVADCEVHYVDLSGTYMDNPAPFSGAKAIPRDNYRQLSVIILNKKVGNYFLKFYGPKATVAENEKAFRDLVGSLTVKE</sequence>
<keyword evidence="3" id="KW-1185">Reference proteome</keyword>
<dbReference type="EMBL" id="CP001848">
    <property type="protein sequence ID" value="ADB16520.1"/>
    <property type="molecule type" value="Genomic_DNA"/>
</dbReference>
<proteinExistence type="predicted"/>
<dbReference type="OrthoDB" id="5764172at2"/>
<protein>
    <recommendedName>
        <fullName evidence="4">PsbP C-terminal domain-containing protein</fullName>
    </recommendedName>
</protein>
<dbReference type="Proteomes" id="UP000001887">
    <property type="component" value="Chromosome"/>
</dbReference>
<dbReference type="AlphaFoldDB" id="D2QZN7"/>
<feature type="signal peptide" evidence="1">
    <location>
        <begin position="1"/>
        <end position="21"/>
    </location>
</feature>
<accession>D2QZN7</accession>
<feature type="chain" id="PRO_5003034430" description="PsbP C-terminal domain-containing protein" evidence="1">
    <location>
        <begin position="22"/>
        <end position="187"/>
    </location>
</feature>
<dbReference type="STRING" id="530564.Psta_1846"/>